<dbReference type="Pfam" id="PF01381">
    <property type="entry name" value="HTH_3"/>
    <property type="match status" value="1"/>
</dbReference>
<accession>A0A7W1XUH9</accession>
<dbReference type="SMART" id="SM00530">
    <property type="entry name" value="HTH_XRE"/>
    <property type="match status" value="1"/>
</dbReference>
<dbReference type="RefSeq" id="WP_181741716.1">
    <property type="nucleotide sequence ID" value="NZ_JACEOL010000047.1"/>
</dbReference>
<dbReference type="PROSITE" id="PS50943">
    <property type="entry name" value="HTH_CROC1"/>
    <property type="match status" value="1"/>
</dbReference>
<evidence type="ECO:0000259" key="2">
    <source>
        <dbReference type="PROSITE" id="PS50943"/>
    </source>
</evidence>
<dbReference type="PANTHER" id="PTHR46558:SF4">
    <property type="entry name" value="DNA-BIDING PHAGE PROTEIN"/>
    <property type="match status" value="1"/>
</dbReference>
<name>A0A7W1XUH9_9BACL</name>
<dbReference type="Gene3D" id="1.10.260.40">
    <property type="entry name" value="lambda repressor-like DNA-binding domains"/>
    <property type="match status" value="1"/>
</dbReference>
<keyword evidence="4" id="KW-1185">Reference proteome</keyword>
<evidence type="ECO:0000256" key="1">
    <source>
        <dbReference type="ARBA" id="ARBA00023125"/>
    </source>
</evidence>
<dbReference type="PANTHER" id="PTHR46558">
    <property type="entry name" value="TRACRIPTIONAL REGULATORY PROTEIN-RELATED-RELATED"/>
    <property type="match status" value="1"/>
</dbReference>
<dbReference type="Proteomes" id="UP000538292">
    <property type="component" value="Unassembled WGS sequence"/>
</dbReference>
<feature type="domain" description="HTH cro/C1-type" evidence="2">
    <location>
        <begin position="6"/>
        <end position="60"/>
    </location>
</feature>
<dbReference type="EMBL" id="JACEOL010000047">
    <property type="protein sequence ID" value="MBA4603302.1"/>
    <property type="molecule type" value="Genomic_DNA"/>
</dbReference>
<keyword evidence="1" id="KW-0238">DNA-binding</keyword>
<organism evidence="3 4">
    <name type="scientific">Thermoactinomyces mirandus</name>
    <dbReference type="NCBI Taxonomy" id="2756294"/>
    <lineage>
        <taxon>Bacteria</taxon>
        <taxon>Bacillati</taxon>
        <taxon>Bacillota</taxon>
        <taxon>Bacilli</taxon>
        <taxon>Bacillales</taxon>
        <taxon>Thermoactinomycetaceae</taxon>
        <taxon>Thermoactinomyces</taxon>
    </lineage>
</organism>
<dbReference type="SUPFAM" id="SSF47413">
    <property type="entry name" value="lambda repressor-like DNA-binding domains"/>
    <property type="match status" value="1"/>
</dbReference>
<proteinExistence type="predicted"/>
<dbReference type="CDD" id="cd00093">
    <property type="entry name" value="HTH_XRE"/>
    <property type="match status" value="1"/>
</dbReference>
<dbReference type="GO" id="GO:0003677">
    <property type="term" value="F:DNA binding"/>
    <property type="evidence" value="ECO:0007669"/>
    <property type="project" value="UniProtKB-KW"/>
</dbReference>
<comment type="caution">
    <text evidence="3">The sequence shown here is derived from an EMBL/GenBank/DDBJ whole genome shotgun (WGS) entry which is preliminary data.</text>
</comment>
<dbReference type="InterPro" id="IPR001387">
    <property type="entry name" value="Cro/C1-type_HTH"/>
</dbReference>
<sequence length="69" mass="8148">MMKNNLREYRKARKITQEQLAQKVNVSRRTIIAIEKGNYNPSLLLALRICKELDCHVENVFMLEDKEAQ</sequence>
<reference evidence="3 4" key="1">
    <citation type="submission" date="2020-07" db="EMBL/GenBank/DDBJ databases">
        <title>Thermoactinomyces phylogeny.</title>
        <authorList>
            <person name="Dunlap C."/>
        </authorList>
    </citation>
    <scope>NUCLEOTIDE SEQUENCE [LARGE SCALE GENOMIC DNA]</scope>
    <source>
        <strain evidence="3 4">AMNI-1</strain>
    </source>
</reference>
<evidence type="ECO:0000313" key="3">
    <source>
        <dbReference type="EMBL" id="MBA4603302.1"/>
    </source>
</evidence>
<evidence type="ECO:0000313" key="4">
    <source>
        <dbReference type="Proteomes" id="UP000538292"/>
    </source>
</evidence>
<dbReference type="AlphaFoldDB" id="A0A7W1XUH9"/>
<dbReference type="InterPro" id="IPR010982">
    <property type="entry name" value="Lambda_DNA-bd_dom_sf"/>
</dbReference>
<gene>
    <name evidence="3" type="ORF">H2C83_13430</name>
</gene>
<protein>
    <submittedName>
        <fullName evidence="3">Helix-turn-helix transcriptional regulator</fullName>
    </submittedName>
</protein>